<feature type="transmembrane region" description="Helical" evidence="1">
    <location>
        <begin position="7"/>
        <end position="29"/>
    </location>
</feature>
<reference evidence="3" key="3">
    <citation type="submission" date="2018-07" db="EMBL/GenBank/DDBJ databases">
        <authorList>
            <person name="Quirk P.G."/>
            <person name="Krulwich T.A."/>
        </authorList>
    </citation>
    <scope>NUCLEOTIDE SEQUENCE</scope>
    <source>
        <strain evidence="3">CCRI-19302</strain>
    </source>
</reference>
<reference evidence="3 4" key="1">
    <citation type="journal article" date="2017" name="Genome Announc.">
        <title>Draft Genome Sequence of a Sporulating and Motile Strain of Lachnotalea glycerini Isolated from Water in Quebec City, Canada.</title>
        <authorList>
            <person name="Maheux A.F."/>
            <person name="Boudreau D.K."/>
            <person name="Berube E."/>
            <person name="Boissinot M."/>
            <person name="Raymond F."/>
            <person name="Brodeur S."/>
            <person name="Corbeil J."/>
            <person name="Isabel S."/>
            <person name="Omar R.F."/>
            <person name="Bergeron M.G."/>
        </authorList>
    </citation>
    <scope>NUCLEOTIDE SEQUENCE [LARGE SCALE GENOMIC DNA]</scope>
    <source>
        <strain evidence="3 4">CCRI-19302</strain>
    </source>
</reference>
<dbReference type="EMBL" id="NOKA02000003">
    <property type="protein sequence ID" value="RDY32654.1"/>
    <property type="molecule type" value="Genomic_DNA"/>
</dbReference>
<dbReference type="EMBL" id="QICS01000002">
    <property type="protein sequence ID" value="PXV93711.1"/>
    <property type="molecule type" value="Genomic_DNA"/>
</dbReference>
<dbReference type="AlphaFoldDB" id="A0A255I4Y9"/>
<organism evidence="2 5">
    <name type="scientific">Lachnotalea glycerini</name>
    <dbReference type="NCBI Taxonomy" id="1763509"/>
    <lineage>
        <taxon>Bacteria</taxon>
        <taxon>Bacillati</taxon>
        <taxon>Bacillota</taxon>
        <taxon>Clostridia</taxon>
        <taxon>Lachnospirales</taxon>
        <taxon>Lachnospiraceae</taxon>
        <taxon>Lachnotalea</taxon>
    </lineage>
</organism>
<comment type="caution">
    <text evidence="2">The sequence shown here is derived from an EMBL/GenBank/DDBJ whole genome shotgun (WGS) entry which is preliminary data.</text>
</comment>
<evidence type="ECO:0000313" key="3">
    <source>
        <dbReference type="EMBL" id="RDY32654.1"/>
    </source>
</evidence>
<dbReference type="Proteomes" id="UP000216411">
    <property type="component" value="Unassembled WGS sequence"/>
</dbReference>
<sequence length="139" mass="16350">MAKYKRMVYYAWLGSALASIIFVIFLYSICQLNTNQTIEVSSVFMLENNETIIKLDNFNKDKIELKVKDQVQIYDIKSQKSYLAVVSKVIISEFENSQDKSNQYWLKMKRDNINEEDLGNRVIKISKYHKNILEMLFGS</sequence>
<evidence type="ECO:0000313" key="5">
    <source>
        <dbReference type="Proteomes" id="UP000247523"/>
    </source>
</evidence>
<evidence type="ECO:0000313" key="4">
    <source>
        <dbReference type="Proteomes" id="UP000216411"/>
    </source>
</evidence>
<evidence type="ECO:0000256" key="1">
    <source>
        <dbReference type="SAM" id="Phobius"/>
    </source>
</evidence>
<dbReference type="Proteomes" id="UP000247523">
    <property type="component" value="Unassembled WGS sequence"/>
</dbReference>
<keyword evidence="1" id="KW-0812">Transmembrane</keyword>
<gene>
    <name evidence="2" type="ORF">C8E03_102486</name>
    <name evidence="3" type="ORF">CG710_004300</name>
</gene>
<name>A0A255I4Y9_9FIRM</name>
<proteinExistence type="predicted"/>
<keyword evidence="4" id="KW-1185">Reference proteome</keyword>
<reference evidence="2 5" key="2">
    <citation type="submission" date="2018-05" db="EMBL/GenBank/DDBJ databases">
        <title>Genomic Encyclopedia of Type Strains, Phase IV (KMG-IV): sequencing the most valuable type-strain genomes for metagenomic binning, comparative biology and taxonomic classification.</title>
        <authorList>
            <person name="Goeker M."/>
        </authorList>
    </citation>
    <scope>NUCLEOTIDE SEQUENCE [LARGE SCALE GENOMIC DNA]</scope>
    <source>
        <strain evidence="2 5">DSM 28816</strain>
    </source>
</reference>
<protein>
    <submittedName>
        <fullName evidence="2">Uncharacterized protein</fullName>
    </submittedName>
</protein>
<keyword evidence="1" id="KW-1133">Transmembrane helix</keyword>
<keyword evidence="1" id="KW-0472">Membrane</keyword>
<accession>A0A255I4Y9</accession>
<evidence type="ECO:0000313" key="2">
    <source>
        <dbReference type="EMBL" id="PXV93711.1"/>
    </source>
</evidence>
<dbReference type="RefSeq" id="WP_094379333.1">
    <property type="nucleotide sequence ID" value="NZ_NOKA02000003.1"/>
</dbReference>